<evidence type="ECO:0000256" key="1">
    <source>
        <dbReference type="SAM" id="SignalP"/>
    </source>
</evidence>
<feature type="signal peptide" evidence="1">
    <location>
        <begin position="1"/>
        <end position="19"/>
    </location>
</feature>
<sequence length="221" mass="22371">MNTFTTLACLLAVVACSSCSGIGYGLGGIGLPLPIYSQPIIREKIIKVAPIVPIIKAAPIIKSVAYSPIISPPILKSVPISSVGLGYGGYGGYGGLGSYSLGNYGLGSYGLGSYGGYGGYGLGGYGGYGKIYGLTVPLIETIPIIKPQIIGPALSTVNVNKEAPIPIIRKVSVAPIATPIIASIPAPIIEPIISAPILKEIPLAGYGLGGLGLGYGYGKLH</sequence>
<dbReference type="InParanoid" id="A0A212F4S0"/>
<comment type="caution">
    <text evidence="2">The sequence shown here is derived from an EMBL/GenBank/DDBJ whole genome shotgun (WGS) entry which is preliminary data.</text>
</comment>
<gene>
    <name evidence="2" type="ORF">KGM_214522</name>
</gene>
<feature type="chain" id="PRO_5012984813" evidence="1">
    <location>
        <begin position="20"/>
        <end position="221"/>
    </location>
</feature>
<dbReference type="EMBL" id="AGBW02010322">
    <property type="protein sequence ID" value="OWR48719.1"/>
    <property type="molecule type" value="Genomic_DNA"/>
</dbReference>
<name>A0A212F4S0_DANPL</name>
<evidence type="ECO:0000313" key="3">
    <source>
        <dbReference type="Proteomes" id="UP000007151"/>
    </source>
</evidence>
<protein>
    <submittedName>
        <fullName evidence="2">Uncharacterized protein</fullName>
    </submittedName>
</protein>
<accession>A0A212F4S0</accession>
<proteinExistence type="predicted"/>
<dbReference type="AlphaFoldDB" id="A0A212F4S0"/>
<organism evidence="2 3">
    <name type="scientific">Danaus plexippus plexippus</name>
    <dbReference type="NCBI Taxonomy" id="278856"/>
    <lineage>
        <taxon>Eukaryota</taxon>
        <taxon>Metazoa</taxon>
        <taxon>Ecdysozoa</taxon>
        <taxon>Arthropoda</taxon>
        <taxon>Hexapoda</taxon>
        <taxon>Insecta</taxon>
        <taxon>Pterygota</taxon>
        <taxon>Neoptera</taxon>
        <taxon>Endopterygota</taxon>
        <taxon>Lepidoptera</taxon>
        <taxon>Glossata</taxon>
        <taxon>Ditrysia</taxon>
        <taxon>Papilionoidea</taxon>
        <taxon>Nymphalidae</taxon>
        <taxon>Danainae</taxon>
        <taxon>Danaini</taxon>
        <taxon>Danaina</taxon>
        <taxon>Danaus</taxon>
        <taxon>Danaus</taxon>
    </lineage>
</organism>
<keyword evidence="1" id="KW-0732">Signal</keyword>
<dbReference type="Proteomes" id="UP000007151">
    <property type="component" value="Unassembled WGS sequence"/>
</dbReference>
<keyword evidence="3" id="KW-1185">Reference proteome</keyword>
<reference evidence="2 3" key="1">
    <citation type="journal article" date="2011" name="Cell">
        <title>The monarch butterfly genome yields insights into long-distance migration.</title>
        <authorList>
            <person name="Zhan S."/>
            <person name="Merlin C."/>
            <person name="Boore J.L."/>
            <person name="Reppert S.M."/>
        </authorList>
    </citation>
    <scope>NUCLEOTIDE SEQUENCE [LARGE SCALE GENOMIC DNA]</scope>
    <source>
        <strain evidence="2">F-2</strain>
    </source>
</reference>
<dbReference type="KEGG" id="dpl:KGM_214522"/>
<dbReference type="eggNOG" id="ENOG502QSI5">
    <property type="taxonomic scope" value="Eukaryota"/>
</dbReference>
<evidence type="ECO:0000313" key="2">
    <source>
        <dbReference type="EMBL" id="OWR48719.1"/>
    </source>
</evidence>